<sequence>MTTLKNKDQTVHFHTSKSMDEVSDGSASLFITSPPYWNLKDYGDSSDAIGHTDYDTYLEELNEVWSECYNKGSETSVLIINVNSRRSKGVLYPIAFDIVSRMKGWTLWDVNIWYIPNALPQPNSYMERLLDNKFEYILVFTKGGHTKYNFTKPRVPQKYASADPRAHKRNILGRCLGNILRVPAYRPPNVRAGNYHIAAFPEELVSFFVHSYTTEKQIVVDPFVGSGTTLKVCRVMNRVGIGFEVEEKFQQLISSRIEEEWEVPNWTSIDLIHSTSMNTGAAAPRRPKKKAEADLFQDGT</sequence>
<name>A0AAJ5WZG1_9CAUL</name>
<evidence type="ECO:0000313" key="13">
    <source>
        <dbReference type="Proteomes" id="UP001213664"/>
    </source>
</evidence>
<keyword evidence="3" id="KW-0808">Transferase</keyword>
<evidence type="ECO:0000256" key="8">
    <source>
        <dbReference type="ARBA" id="ARBA00049120"/>
    </source>
</evidence>
<dbReference type="AlphaFoldDB" id="A0AAJ5WZG1"/>
<feature type="region of interest" description="Disordered" evidence="10">
    <location>
        <begin position="277"/>
        <end position="300"/>
    </location>
</feature>
<proteinExistence type="inferred from homology"/>
<reference evidence="12" key="1">
    <citation type="submission" date="2023-03" db="EMBL/GenBank/DDBJ databases">
        <title>Andean soil-derived lignocellulolytic bacterial consortium as a source of novel taxa and putative plastic-active enzymes.</title>
        <authorList>
            <person name="Diaz-Garcia L."/>
            <person name="Chuvochina M."/>
            <person name="Feuerriegel G."/>
            <person name="Bunk B."/>
            <person name="Sproer C."/>
            <person name="Streit W.R."/>
            <person name="Rodriguez L.M."/>
            <person name="Overmann J."/>
            <person name="Jimenez D.J."/>
        </authorList>
    </citation>
    <scope>NUCLEOTIDE SEQUENCE</scope>
    <source>
        <strain evidence="12">MAG 833</strain>
    </source>
</reference>
<keyword evidence="6" id="KW-0238">DNA-binding</keyword>
<dbReference type="PROSITE" id="PS00093">
    <property type="entry name" value="N4_MTASE"/>
    <property type="match status" value="1"/>
</dbReference>
<evidence type="ECO:0000256" key="10">
    <source>
        <dbReference type="SAM" id="MobiDB-lite"/>
    </source>
</evidence>
<protein>
    <recommendedName>
        <fullName evidence="9">Methyltransferase</fullName>
        <ecNumber evidence="9">2.1.1.-</ecNumber>
    </recommendedName>
</protein>
<dbReference type="GO" id="GO:0003677">
    <property type="term" value="F:DNA binding"/>
    <property type="evidence" value="ECO:0007669"/>
    <property type="project" value="UniProtKB-KW"/>
</dbReference>
<dbReference type="Proteomes" id="UP001213664">
    <property type="component" value="Chromosome"/>
</dbReference>
<dbReference type="GO" id="GO:0008170">
    <property type="term" value="F:N-methyltransferase activity"/>
    <property type="evidence" value="ECO:0007669"/>
    <property type="project" value="InterPro"/>
</dbReference>
<dbReference type="InterPro" id="IPR002941">
    <property type="entry name" value="DNA_methylase_N4/N6"/>
</dbReference>
<evidence type="ECO:0000256" key="2">
    <source>
        <dbReference type="ARBA" id="ARBA00022603"/>
    </source>
</evidence>
<evidence type="ECO:0000256" key="3">
    <source>
        <dbReference type="ARBA" id="ARBA00022679"/>
    </source>
</evidence>
<evidence type="ECO:0000256" key="1">
    <source>
        <dbReference type="ARBA" id="ARBA00010203"/>
    </source>
</evidence>
<dbReference type="InterPro" id="IPR017985">
    <property type="entry name" value="MeTrfase_CN4_CS"/>
</dbReference>
<evidence type="ECO:0000259" key="11">
    <source>
        <dbReference type="Pfam" id="PF01555"/>
    </source>
</evidence>
<keyword evidence="2" id="KW-0489">Methyltransferase</keyword>
<gene>
    <name evidence="12" type="ORF">P0Y50_13815</name>
</gene>
<dbReference type="GO" id="GO:0015667">
    <property type="term" value="F:site-specific DNA-methyltransferase (cytosine-N4-specific) activity"/>
    <property type="evidence" value="ECO:0007669"/>
    <property type="project" value="UniProtKB-EC"/>
</dbReference>
<dbReference type="InterPro" id="IPR029063">
    <property type="entry name" value="SAM-dependent_MTases_sf"/>
</dbReference>
<dbReference type="EC" id="2.1.1.-" evidence="9"/>
<dbReference type="SUPFAM" id="SSF53335">
    <property type="entry name" value="S-adenosyl-L-methionine-dependent methyltransferases"/>
    <property type="match status" value="1"/>
</dbReference>
<comment type="catalytic activity">
    <reaction evidence="7">
        <text>a 2'-deoxyadenosine in DNA + S-adenosyl-L-methionine = an N(6)-methyl-2'-deoxyadenosine in DNA + S-adenosyl-L-homocysteine + H(+)</text>
        <dbReference type="Rhea" id="RHEA:15197"/>
        <dbReference type="Rhea" id="RHEA-COMP:12418"/>
        <dbReference type="Rhea" id="RHEA-COMP:12419"/>
        <dbReference type="ChEBI" id="CHEBI:15378"/>
        <dbReference type="ChEBI" id="CHEBI:57856"/>
        <dbReference type="ChEBI" id="CHEBI:59789"/>
        <dbReference type="ChEBI" id="CHEBI:90615"/>
        <dbReference type="ChEBI" id="CHEBI:90616"/>
        <dbReference type="EC" id="2.1.1.72"/>
    </reaction>
</comment>
<dbReference type="Pfam" id="PF01555">
    <property type="entry name" value="N6_N4_Mtase"/>
    <property type="match status" value="1"/>
</dbReference>
<evidence type="ECO:0000256" key="9">
    <source>
        <dbReference type="RuleBase" id="RU362026"/>
    </source>
</evidence>
<evidence type="ECO:0000256" key="6">
    <source>
        <dbReference type="ARBA" id="ARBA00023125"/>
    </source>
</evidence>
<keyword evidence="5" id="KW-0680">Restriction system</keyword>
<accession>A0AAJ5WZG1</accession>
<dbReference type="Gene3D" id="3.40.50.150">
    <property type="entry name" value="Vaccinia Virus protein VP39"/>
    <property type="match status" value="1"/>
</dbReference>
<comment type="similarity">
    <text evidence="1">Belongs to the N(4)/N(6)-methyltransferase family. N(4) subfamily.</text>
</comment>
<evidence type="ECO:0000256" key="4">
    <source>
        <dbReference type="ARBA" id="ARBA00022691"/>
    </source>
</evidence>
<evidence type="ECO:0000256" key="7">
    <source>
        <dbReference type="ARBA" id="ARBA00047942"/>
    </source>
</evidence>
<organism evidence="12 13">
    <name type="scientific">Candidatus Brevundimonas colombiensis</name>
    <dbReference type="NCBI Taxonomy" id="3121376"/>
    <lineage>
        <taxon>Bacteria</taxon>
        <taxon>Pseudomonadati</taxon>
        <taxon>Pseudomonadota</taxon>
        <taxon>Alphaproteobacteria</taxon>
        <taxon>Caulobacterales</taxon>
        <taxon>Caulobacteraceae</taxon>
        <taxon>Brevundimonas</taxon>
    </lineage>
</organism>
<evidence type="ECO:0000256" key="5">
    <source>
        <dbReference type="ARBA" id="ARBA00022747"/>
    </source>
</evidence>
<keyword evidence="4" id="KW-0949">S-adenosyl-L-methionine</keyword>
<dbReference type="PRINTS" id="PR00508">
    <property type="entry name" value="S21N4MTFRASE"/>
</dbReference>
<dbReference type="GO" id="GO:0009007">
    <property type="term" value="F:site-specific DNA-methyltransferase (adenine-specific) activity"/>
    <property type="evidence" value="ECO:0007669"/>
    <property type="project" value="UniProtKB-EC"/>
</dbReference>
<dbReference type="EMBL" id="CP119326">
    <property type="protein sequence ID" value="WEK39595.1"/>
    <property type="molecule type" value="Genomic_DNA"/>
</dbReference>
<dbReference type="InterPro" id="IPR001091">
    <property type="entry name" value="RM_Methyltransferase"/>
</dbReference>
<feature type="domain" description="DNA methylase N-4/N-6" evidence="11">
    <location>
        <begin position="28"/>
        <end position="253"/>
    </location>
</feature>
<comment type="catalytic activity">
    <reaction evidence="8">
        <text>a 2'-deoxycytidine in DNA + S-adenosyl-L-methionine = an N(4)-methyl-2'-deoxycytidine in DNA + S-adenosyl-L-homocysteine + H(+)</text>
        <dbReference type="Rhea" id="RHEA:16857"/>
        <dbReference type="Rhea" id="RHEA-COMP:11369"/>
        <dbReference type="Rhea" id="RHEA-COMP:13674"/>
        <dbReference type="ChEBI" id="CHEBI:15378"/>
        <dbReference type="ChEBI" id="CHEBI:57856"/>
        <dbReference type="ChEBI" id="CHEBI:59789"/>
        <dbReference type="ChEBI" id="CHEBI:85452"/>
        <dbReference type="ChEBI" id="CHEBI:137933"/>
        <dbReference type="EC" id="2.1.1.113"/>
    </reaction>
</comment>
<evidence type="ECO:0000313" key="12">
    <source>
        <dbReference type="EMBL" id="WEK39595.1"/>
    </source>
</evidence>
<dbReference type="GO" id="GO:0009307">
    <property type="term" value="P:DNA restriction-modification system"/>
    <property type="evidence" value="ECO:0007669"/>
    <property type="project" value="UniProtKB-KW"/>
</dbReference>
<dbReference type="GO" id="GO:0032259">
    <property type="term" value="P:methylation"/>
    <property type="evidence" value="ECO:0007669"/>
    <property type="project" value="UniProtKB-KW"/>
</dbReference>